<dbReference type="AlphaFoldDB" id="K0TD27"/>
<keyword evidence="3" id="KW-1185">Reference proteome</keyword>
<sequence length="92" mass="9945">YEFVVFKSWKWAAGCGQERELVQEGFERWADVEGGAELAEALRLRPLPSTSFNISGSGCRLHGNADSRAETAETFPGSGWQIVHGSGVGKSS</sequence>
<dbReference type="Proteomes" id="UP000266841">
    <property type="component" value="Unassembled WGS sequence"/>
</dbReference>
<protein>
    <submittedName>
        <fullName evidence="2">Uncharacterized protein</fullName>
    </submittedName>
</protein>
<accession>K0TD27</accession>
<proteinExistence type="predicted"/>
<feature type="region of interest" description="Disordered" evidence="1">
    <location>
        <begin position="70"/>
        <end position="92"/>
    </location>
</feature>
<dbReference type="EMBL" id="AGNL01007295">
    <property type="protein sequence ID" value="EJK71386.1"/>
    <property type="molecule type" value="Genomic_DNA"/>
</dbReference>
<name>K0TD27_THAOC</name>
<gene>
    <name evidence="2" type="ORF">THAOC_07181</name>
</gene>
<organism evidence="2 3">
    <name type="scientific">Thalassiosira oceanica</name>
    <name type="common">Marine diatom</name>
    <dbReference type="NCBI Taxonomy" id="159749"/>
    <lineage>
        <taxon>Eukaryota</taxon>
        <taxon>Sar</taxon>
        <taxon>Stramenopiles</taxon>
        <taxon>Ochrophyta</taxon>
        <taxon>Bacillariophyta</taxon>
        <taxon>Coscinodiscophyceae</taxon>
        <taxon>Thalassiosirophycidae</taxon>
        <taxon>Thalassiosirales</taxon>
        <taxon>Thalassiosiraceae</taxon>
        <taxon>Thalassiosira</taxon>
    </lineage>
</organism>
<evidence type="ECO:0000313" key="2">
    <source>
        <dbReference type="EMBL" id="EJK71386.1"/>
    </source>
</evidence>
<evidence type="ECO:0000313" key="3">
    <source>
        <dbReference type="Proteomes" id="UP000266841"/>
    </source>
</evidence>
<comment type="caution">
    <text evidence="2">The sequence shown here is derived from an EMBL/GenBank/DDBJ whole genome shotgun (WGS) entry which is preliminary data.</text>
</comment>
<feature type="non-terminal residue" evidence="2">
    <location>
        <position position="1"/>
    </location>
</feature>
<reference evidence="2 3" key="1">
    <citation type="journal article" date="2012" name="Genome Biol.">
        <title>Genome and low-iron response of an oceanic diatom adapted to chronic iron limitation.</title>
        <authorList>
            <person name="Lommer M."/>
            <person name="Specht M."/>
            <person name="Roy A.S."/>
            <person name="Kraemer L."/>
            <person name="Andreson R."/>
            <person name="Gutowska M.A."/>
            <person name="Wolf J."/>
            <person name="Bergner S.V."/>
            <person name="Schilhabel M.B."/>
            <person name="Klostermeier U.C."/>
            <person name="Beiko R.G."/>
            <person name="Rosenstiel P."/>
            <person name="Hippler M."/>
            <person name="Laroche J."/>
        </authorList>
    </citation>
    <scope>NUCLEOTIDE SEQUENCE [LARGE SCALE GENOMIC DNA]</scope>
    <source>
        <strain evidence="2 3">CCMP1005</strain>
    </source>
</reference>
<evidence type="ECO:0000256" key="1">
    <source>
        <dbReference type="SAM" id="MobiDB-lite"/>
    </source>
</evidence>